<dbReference type="InterPro" id="IPR007885">
    <property type="entry name" value="MgpC"/>
</dbReference>
<dbReference type="Pfam" id="PF05220">
    <property type="entry name" value="MgpC"/>
    <property type="match status" value="1"/>
</dbReference>
<dbReference type="CDD" id="cd20279">
    <property type="entry name" value="adhesin_P110-like"/>
    <property type="match status" value="1"/>
</dbReference>
<accession>E9JMP7</accession>
<name>E9JMP7_MYCGT</name>
<feature type="region of interest" description="Disordered" evidence="1">
    <location>
        <begin position="1024"/>
        <end position="1053"/>
    </location>
</feature>
<keyword evidence="2" id="KW-1133">Transmembrane helix</keyword>
<dbReference type="AlphaFoldDB" id="E9JMP7"/>
<evidence type="ECO:0000256" key="3">
    <source>
        <dbReference type="SAM" id="SignalP"/>
    </source>
</evidence>
<protein>
    <submittedName>
        <fullName evidence="5">Adhesin</fullName>
    </submittedName>
</protein>
<feature type="compositionally biased region" description="Basic and acidic residues" evidence="1">
    <location>
        <begin position="1037"/>
        <end position="1053"/>
    </location>
</feature>
<dbReference type="Pfam" id="PF19342">
    <property type="entry name" value="MGP3_C"/>
    <property type="match status" value="1"/>
</dbReference>
<sequence>MKTMRKQIYKKAYWLLLPFLPLALANTFLVKEDSKNVTAYTPFATPITDSKSDLVSLAQLDSSYQISDQTIHNTNLFVLFKSTQVKLTYSSSGSNTNTISFDSDNSDKNNKPSYIVEFTNSTNIGIKWRMVKKYQLDLPSVSTTMNQVLQELILEQPLTKYTLNSSLAKQKGKSQIEVHLGSGQANQWNSQRATHSLNNNPSPNASTGFKLDKGNAYRKLSESWPIYQPIDGTKQGKGKDSSGWNSEENETKSDAPSVSGGGTSDQSNKFTKYLNTKQALESIGILFDDQTPRNVITQLYYASTSKLAVTNNHIVVMGNSFLPSMWYWVVDRSATTDSSSKPTWFANTTLNWGEDKQKQFVENQLGYKETTSTNSHNFHSKSFTQPAYLISGIDSVNDQLIFSGFKAGSVGYDSSSSSSSTKDQALAWSTTVSLDSKTGYRDLVTNDTGLNGPINGSFSIQDTFSFVVPYSMNHTNTGTSGTIKTAYPVKKDEASTVMINSLINATPLNSYGDEGVGVFDALGLNYNFKSNQERLPSRTDQIFVYGIVSPNELRSAKSSADSTGSDTKVNWSNTQSRYLPVPYNYSEGIIDADGFKRPENRGASVTTFSGLKSIAPDGFANSIANFSVGLKAGIDPNPVMSGKKANYGAVVLTRGGVVRLNFNPGNDSLLSTTDNNIAPISFSFTPFTAAESAVDLTTFKEVTYNQESGLWSYVFDNSLKPTHDGKQIAVTDNKGFSVITVSRTGIELNQDQATTTLDVAPSALAVQSGIQSTIQTLTGVLPLSEEFSAVIAKDSGQNKIDIYKNNNGLFEIDTQLSNSVATNNGGLAPSYTENTVDAWGKVEFADNSVLQARNLVDKTVDEIINTPEILNSFFRFTPAFEDQKATLVATKQSDTSLSVSPRIQFLDGNFYDLNSTIAGVPLNIGFPSRVFAGFAALPAWVIPVSVGSSVGILFILLVLGLGIGIPMYRVRKLQDASFVNVFKKVDTLTTAVGSVYKKIITQTGVVKKAPSALKAANPSVKKPAAFLKPPVQPPSKPEGEQKAVEVKSEETKS</sequence>
<dbReference type="InterPro" id="IPR045839">
    <property type="entry name" value="MGP3_C"/>
</dbReference>
<proteinExistence type="predicted"/>
<evidence type="ECO:0000256" key="2">
    <source>
        <dbReference type="SAM" id="Phobius"/>
    </source>
</evidence>
<organism evidence="5">
    <name type="scientific">Mycoplasmoides genitalium</name>
    <name type="common">Mycoplasma genitalium</name>
    <dbReference type="NCBI Taxonomy" id="2097"/>
    <lineage>
        <taxon>Bacteria</taxon>
        <taxon>Bacillati</taxon>
        <taxon>Mycoplasmatota</taxon>
        <taxon>Mycoplasmoidales</taxon>
        <taxon>Mycoplasmoidaceae</taxon>
        <taxon>Mycoplasmoides</taxon>
    </lineage>
</organism>
<feature type="chain" id="PRO_5003239900" evidence="3">
    <location>
        <begin position="26"/>
        <end position="1053"/>
    </location>
</feature>
<gene>
    <name evidence="5" type="primary">mgpC</name>
    <name evidence="5" type="ORF">MG192</name>
</gene>
<keyword evidence="2" id="KW-0812">Transmembrane</keyword>
<feature type="region of interest" description="Disordered" evidence="1">
    <location>
        <begin position="228"/>
        <end position="266"/>
    </location>
</feature>
<feature type="transmembrane region" description="Helical" evidence="2">
    <location>
        <begin position="940"/>
        <end position="965"/>
    </location>
</feature>
<dbReference type="EMBL" id="GU226199">
    <property type="protein sequence ID" value="ADJ67828.1"/>
    <property type="molecule type" value="Genomic_DNA"/>
</dbReference>
<keyword evidence="3" id="KW-0732">Signal</keyword>
<evidence type="ECO:0000259" key="4">
    <source>
        <dbReference type="Pfam" id="PF19342"/>
    </source>
</evidence>
<evidence type="ECO:0000313" key="5">
    <source>
        <dbReference type="EMBL" id="ADJ67828.1"/>
    </source>
</evidence>
<feature type="signal peptide" evidence="3">
    <location>
        <begin position="1"/>
        <end position="25"/>
    </location>
</feature>
<keyword evidence="2" id="KW-0472">Membrane</keyword>
<feature type="domain" description="Mgp-operon protein 3 C-terminal" evidence="4">
    <location>
        <begin position="824"/>
        <end position="936"/>
    </location>
</feature>
<reference evidence="5" key="2">
    <citation type="journal article" date="2012" name="J. Med. Microbiol.">
        <title>Variability of trinucleotide tandem repeats in the MgPa operon and its repetitive chromosomal elements in Mycoplasma genitalium.</title>
        <authorList>
            <person name="Ma L."/>
            <person name="Jensen J.S."/>
            <person name="Mancuso M."/>
            <person name="Hamasuna R."/>
            <person name="Jia Q."/>
            <person name="McGowin C.L."/>
            <person name="Martin D.H."/>
        </authorList>
    </citation>
    <scope>NUCLEOTIDE SEQUENCE</scope>
    <source>
        <strain evidence="5">M6282</strain>
    </source>
</reference>
<evidence type="ECO:0000256" key="1">
    <source>
        <dbReference type="SAM" id="MobiDB-lite"/>
    </source>
</evidence>
<reference evidence="5" key="1">
    <citation type="journal article" date="2010" name="PLoS ONE">
        <title>Genetic variation in the complete MgPa operon and its repetitive chromosomal elements in clinical strains of Mycoplasma genitalium.</title>
        <authorList>
            <person name="Ma L."/>
            <person name="Jensen J.S."/>
            <person name="Mancuso M."/>
            <person name="Hamasuna R."/>
            <person name="Jia Q."/>
            <person name="McGowin C.L."/>
            <person name="Martin D.H."/>
        </authorList>
    </citation>
    <scope>NUCLEOTIDE SEQUENCE</scope>
    <source>
        <strain evidence="5">M6282</strain>
    </source>
</reference>